<keyword evidence="1" id="KW-1133">Transmembrane helix</keyword>
<accession>A0A8H4BCD5</accession>
<dbReference type="SUPFAM" id="SSF48317">
    <property type="entry name" value="Acid phosphatase/Vanadium-dependent haloperoxidase"/>
    <property type="match status" value="1"/>
</dbReference>
<evidence type="ECO:0000259" key="2">
    <source>
        <dbReference type="SMART" id="SM00014"/>
    </source>
</evidence>
<dbReference type="AlphaFoldDB" id="A0A8H4BCD5"/>
<feature type="domain" description="Phosphatidic acid phosphatase type 2/haloperoxidase" evidence="2">
    <location>
        <begin position="31"/>
        <end position="145"/>
    </location>
</feature>
<dbReference type="Proteomes" id="UP000469890">
    <property type="component" value="Unassembled WGS sequence"/>
</dbReference>
<dbReference type="Pfam" id="PF01569">
    <property type="entry name" value="PAP2"/>
    <property type="match status" value="1"/>
</dbReference>
<dbReference type="PANTHER" id="PTHR14969:SF13">
    <property type="entry name" value="AT30094P"/>
    <property type="match status" value="1"/>
</dbReference>
<gene>
    <name evidence="3" type="ORF">FB192DRAFT_1134285</name>
</gene>
<evidence type="ECO:0000256" key="1">
    <source>
        <dbReference type="SAM" id="Phobius"/>
    </source>
</evidence>
<name>A0A8H4BCD5_MUCCL</name>
<dbReference type="GO" id="GO:0042392">
    <property type="term" value="F:sphingosine-1-phosphate phosphatase activity"/>
    <property type="evidence" value="ECO:0007669"/>
    <property type="project" value="TreeGrafter"/>
</dbReference>
<comment type="caution">
    <text evidence="3">The sequence shown here is derived from an EMBL/GenBank/DDBJ whole genome shotgun (WGS) entry which is preliminary data.</text>
</comment>
<evidence type="ECO:0000313" key="3">
    <source>
        <dbReference type="EMBL" id="KAF1799446.1"/>
    </source>
</evidence>
<dbReference type="InterPro" id="IPR036938">
    <property type="entry name" value="PAP2/HPO_sf"/>
</dbReference>
<dbReference type="EMBL" id="JAAECE010000006">
    <property type="protein sequence ID" value="KAF1799446.1"/>
    <property type="molecule type" value="Genomic_DNA"/>
</dbReference>
<dbReference type="SMART" id="SM00014">
    <property type="entry name" value="acidPPc"/>
    <property type="match status" value="1"/>
</dbReference>
<organism evidence="3 4">
    <name type="scientific">Mucor circinelloides f. lusitanicus</name>
    <name type="common">Mucor racemosus var. lusitanicus</name>
    <dbReference type="NCBI Taxonomy" id="29924"/>
    <lineage>
        <taxon>Eukaryota</taxon>
        <taxon>Fungi</taxon>
        <taxon>Fungi incertae sedis</taxon>
        <taxon>Mucoromycota</taxon>
        <taxon>Mucoromycotina</taxon>
        <taxon>Mucoromycetes</taxon>
        <taxon>Mucorales</taxon>
        <taxon>Mucorineae</taxon>
        <taxon>Mucoraceae</taxon>
        <taxon>Mucor</taxon>
    </lineage>
</organism>
<feature type="transmembrane region" description="Helical" evidence="1">
    <location>
        <begin position="31"/>
        <end position="50"/>
    </location>
</feature>
<keyword evidence="1" id="KW-0812">Transmembrane</keyword>
<reference evidence="3 4" key="1">
    <citation type="submission" date="2019-09" db="EMBL/GenBank/DDBJ databases">
        <authorList>
            <consortium name="DOE Joint Genome Institute"/>
            <person name="Mondo S.J."/>
            <person name="Navarro-Mendoza M.I."/>
            <person name="Perez-Arques C."/>
            <person name="Panchal S."/>
            <person name="Nicolas F.E."/>
            <person name="Ganguly P."/>
            <person name="Pangilinan J."/>
            <person name="Grigoriev I."/>
            <person name="Heitman J."/>
            <person name="Sanya K."/>
            <person name="Garre V."/>
        </authorList>
    </citation>
    <scope>NUCLEOTIDE SEQUENCE [LARGE SCALE GENOMIC DNA]</scope>
    <source>
        <strain evidence="3 4">MU402</strain>
    </source>
</reference>
<feature type="transmembrane region" description="Helical" evidence="1">
    <location>
        <begin position="100"/>
        <end position="118"/>
    </location>
</feature>
<dbReference type="PANTHER" id="PTHR14969">
    <property type="entry name" value="SPHINGOSINE-1-PHOSPHATE PHOSPHOHYDROLASE"/>
    <property type="match status" value="1"/>
</dbReference>
<dbReference type="Gene3D" id="1.20.144.10">
    <property type="entry name" value="Phosphatidic acid phosphatase type 2/haloperoxidase"/>
    <property type="match status" value="1"/>
</dbReference>
<feature type="transmembrane region" description="Helical" evidence="1">
    <location>
        <begin position="130"/>
        <end position="154"/>
    </location>
</feature>
<protein>
    <recommendedName>
        <fullName evidence="2">Phosphatidic acid phosphatase type 2/haloperoxidase domain-containing protein</fullName>
    </recommendedName>
</protein>
<sequence length="171" mass="19230">MTNSLILDILSHTREIVITCTFFTIIYLRSIHMVYFTASAIAATLVAKALKNTIKQPRPFPSNKNKSKKSYGMPSSHSTAISFFTSYLTCVVLVTRTIPHKYLLLIVFHCFSLSVIWSRVRLQHHTRAQVIAGTLLGVFLAIVSFLVWICYFSTALPPLVQRIGILNGIIN</sequence>
<keyword evidence="1" id="KW-0472">Membrane</keyword>
<evidence type="ECO:0000313" key="4">
    <source>
        <dbReference type="Proteomes" id="UP000469890"/>
    </source>
</evidence>
<feature type="transmembrane region" description="Helical" evidence="1">
    <location>
        <begin position="71"/>
        <end position="94"/>
    </location>
</feature>
<dbReference type="InterPro" id="IPR000326">
    <property type="entry name" value="PAP2/HPO"/>
</dbReference>
<proteinExistence type="predicted"/>